<sequence>MRGGNLRRALVDVALELAENVGAGRNQVRQIGLVRRGTLRAPRSGKRGRLLPARKPVKLVILVVQDAVELVHQARVQLLGLDGLTRHLQIGLQGGLQAFIEVVLAVLHIVAVVFRRGNGLLLALPLRQPLVLHHESDPHALVDLLRHKQNDVHAEEVAGKADDPARHGEGDEPLARVQRRHVGLDVLGDELRVDGVEVERHHDDLVALGNVLVEQDLPLLELALGQLHVLVGAHVDLVQQLHARDEERSQRLVPVPPRLQVLRVAVDRQVALDVLLQLVRHALDVVLVHLGVGYLGHVGGVGRTVVRREGVPQVTVVEVVEQHLRVGEALHVQPHVRLVEHVQQRLVGELAARLELEAPRADRLAAVLLGGEAVLEHLDVSGGALPHLHRLVDAGHEGGDPGVRAPVVRRAHANERVDGGDEPPEVAALQHAVVKRVPALELHEEIGREPRVVGLAHEGHAAHHVKNGVGGVDPHRRVHRRDEAGEEDPLLVLREALDVDESHVLENRPQLHVHHALPVLQQPGVEGGLLDAALQRALGRVEDFVRVEHRAAQVHHLAVGLGGAPDGEPHRRALHDHGAADLLPVVGEEGDEDVLVPRRCAVVSANEGAVGEAVVGDLHVGVDDGVVVVQDELVDAADGDDEHHRVAVKREARGVRQLPVPRLALNLDGAAQGPEVQPVELGPPALHARLQAQPLGLGHLALEEGVVDHARQRQHHAAHPVRRLGRRYVDNVHLQLRALQVQHRASEHQLPHVLPVGVPRVARDQRRELK</sequence>
<dbReference type="AlphaFoldDB" id="A0AAV4LPU0"/>
<reference evidence="1 2" key="1">
    <citation type="submission" date="2021-06" db="EMBL/GenBank/DDBJ databases">
        <title>Genome sequence of Babesia caballi.</title>
        <authorList>
            <person name="Yamagishi J."/>
            <person name="Kidaka T."/>
            <person name="Ochi A."/>
        </authorList>
    </citation>
    <scope>NUCLEOTIDE SEQUENCE [LARGE SCALE GENOMIC DNA]</scope>
    <source>
        <strain evidence="1">USDA-D6B2</strain>
    </source>
</reference>
<name>A0AAV4LPU0_BABCB</name>
<evidence type="ECO:0000313" key="1">
    <source>
        <dbReference type="EMBL" id="GIX61787.1"/>
    </source>
</evidence>
<dbReference type="GeneID" id="94193270"/>
<evidence type="ECO:0000313" key="2">
    <source>
        <dbReference type="Proteomes" id="UP001497744"/>
    </source>
</evidence>
<gene>
    <name evidence="1" type="ORF">BcabD6B2_12220</name>
</gene>
<comment type="caution">
    <text evidence="1">The sequence shown here is derived from an EMBL/GenBank/DDBJ whole genome shotgun (WGS) entry which is preliminary data.</text>
</comment>
<dbReference type="Proteomes" id="UP001497744">
    <property type="component" value="Unassembled WGS sequence"/>
</dbReference>
<proteinExistence type="predicted"/>
<dbReference type="RefSeq" id="XP_067713858.1">
    <property type="nucleotide sequence ID" value="XM_067857757.1"/>
</dbReference>
<organism evidence="1 2">
    <name type="scientific">Babesia caballi</name>
    <dbReference type="NCBI Taxonomy" id="5871"/>
    <lineage>
        <taxon>Eukaryota</taxon>
        <taxon>Sar</taxon>
        <taxon>Alveolata</taxon>
        <taxon>Apicomplexa</taxon>
        <taxon>Aconoidasida</taxon>
        <taxon>Piroplasmida</taxon>
        <taxon>Babesiidae</taxon>
        <taxon>Babesia</taxon>
    </lineage>
</organism>
<accession>A0AAV4LPU0</accession>
<keyword evidence="2" id="KW-1185">Reference proteome</keyword>
<dbReference type="EMBL" id="BPLF01000001">
    <property type="protein sequence ID" value="GIX61787.1"/>
    <property type="molecule type" value="Genomic_DNA"/>
</dbReference>
<protein>
    <submittedName>
        <fullName evidence="1">Asparagine synthase B</fullName>
    </submittedName>
</protein>